<dbReference type="KEGG" id="pbl:PAAG_12532"/>
<keyword evidence="1" id="KW-0677">Repeat</keyword>
<accession>A0A0A2VIQ5</accession>
<feature type="domain" description="Nephrocystin 3-like N-terminal" evidence="3">
    <location>
        <begin position="194"/>
        <end position="279"/>
    </location>
</feature>
<dbReference type="Pfam" id="PF24883">
    <property type="entry name" value="NPHP3_N"/>
    <property type="match status" value="1"/>
</dbReference>
<evidence type="ECO:0000256" key="1">
    <source>
        <dbReference type="ARBA" id="ARBA00022737"/>
    </source>
</evidence>
<dbReference type="EMBL" id="KN294022">
    <property type="protein sequence ID" value="KGQ00804.1"/>
    <property type="molecule type" value="Genomic_DNA"/>
</dbReference>
<dbReference type="AlphaFoldDB" id="A0A0A2VIQ5"/>
<reference evidence="4 5" key="1">
    <citation type="journal article" date="2011" name="PLoS Genet.">
        <title>Comparative genomic analysis of human fungal pathogens causing paracoccidioidomycosis.</title>
        <authorList>
            <person name="Desjardins C.A."/>
            <person name="Champion M.D."/>
            <person name="Holder J.W."/>
            <person name="Muszewska A."/>
            <person name="Goldberg J."/>
            <person name="Bailao A.M."/>
            <person name="Brigido M.M."/>
            <person name="Ferreira M.E."/>
            <person name="Garcia A.M."/>
            <person name="Grynberg M."/>
            <person name="Gujja S."/>
            <person name="Heiman D.I."/>
            <person name="Henn M.R."/>
            <person name="Kodira C.D."/>
            <person name="Leon-Narvaez H."/>
            <person name="Longo L.V."/>
            <person name="Ma L.J."/>
            <person name="Malavazi I."/>
            <person name="Matsuo A.L."/>
            <person name="Morais F.V."/>
            <person name="Pereira M."/>
            <person name="Rodriguez-Brito S."/>
            <person name="Sakthikumar S."/>
            <person name="Salem-Izacc S.M."/>
            <person name="Sykes S.M."/>
            <person name="Teixeira M.M."/>
            <person name="Vallejo M.C."/>
            <person name="Walter M.E."/>
            <person name="Yandava C."/>
            <person name="Young S."/>
            <person name="Zeng Q."/>
            <person name="Zucker J."/>
            <person name="Felipe M.S."/>
            <person name="Goldman G.H."/>
            <person name="Haas B.J."/>
            <person name="McEwen J.G."/>
            <person name="Nino-Vega G."/>
            <person name="Puccia R."/>
            <person name="San-Blas G."/>
            <person name="Soares C.M."/>
            <person name="Birren B.W."/>
            <person name="Cuomo C.A."/>
        </authorList>
    </citation>
    <scope>NUCLEOTIDE SEQUENCE [LARGE SCALE GENOMIC DNA]</scope>
    <source>
        <strain evidence="5">ATCC MYA-826 / Pb01</strain>
    </source>
</reference>
<proteinExistence type="predicted"/>
<dbReference type="VEuPathDB" id="FungiDB:PAAG_12532"/>
<organism evidence="4 5">
    <name type="scientific">Paracoccidioides lutzii (strain ATCC MYA-826 / Pb01)</name>
    <name type="common">Paracoccidioides brasiliensis</name>
    <dbReference type="NCBI Taxonomy" id="502779"/>
    <lineage>
        <taxon>Eukaryota</taxon>
        <taxon>Fungi</taxon>
        <taxon>Dikarya</taxon>
        <taxon>Ascomycota</taxon>
        <taxon>Pezizomycotina</taxon>
        <taxon>Eurotiomycetes</taxon>
        <taxon>Eurotiomycetidae</taxon>
        <taxon>Onygenales</taxon>
        <taxon>Ajellomycetaceae</taxon>
        <taxon>Paracoccidioides</taxon>
    </lineage>
</organism>
<gene>
    <name evidence="4" type="ORF">PAAG_12532</name>
</gene>
<dbReference type="Proteomes" id="UP000002059">
    <property type="component" value="Partially assembled WGS sequence"/>
</dbReference>
<feature type="region of interest" description="Disordered" evidence="2">
    <location>
        <begin position="419"/>
        <end position="438"/>
    </location>
</feature>
<dbReference type="RefSeq" id="XP_015702382.1">
    <property type="nucleotide sequence ID" value="XM_015848011.1"/>
</dbReference>
<sequence length="438" mass="49670">MASVDDLRNAIDKENSKSRDFVEKKHRFLNVLESAIKPVEHYNSPSGIYRRIDVGRIENPTKRHSCSADRYLCFLEEVHRKKPDLPSFGEMTLLHGDEKVHDAVDRLAILIETENRLVGADSLTQSKRTGRTVDNVTHTVASTSTSVSNVDLGVSELNKKVDVLMKADQLQNGFGSGVHLSNQSPHQREEPSRHLKSMLFISDNYPSTRPFHQVLHDLAFQISEDDPYYVKHIMATCMSQDDISPLERIWRTLFVNIFVKEASVKSNIYLVFDVVDESMINIMKDINQVHLSSRVQIVMLGRPQPTDPISEALEMDVPTILVVEDKNSADIILAISSRVLRAVSPELRTEIAPRRLNEMLNHILESFSSTFVSEEAENLNELLARVTCSRRLLMPTEPGVVLRPTRKDALMTTDRSSKIVPVNADSNDESEEKHEEFF</sequence>
<name>A0A0A2VIQ5_PARBA</name>
<evidence type="ECO:0000313" key="4">
    <source>
        <dbReference type="EMBL" id="KGQ00804.1"/>
    </source>
</evidence>
<keyword evidence="5" id="KW-1185">Reference proteome</keyword>
<evidence type="ECO:0000259" key="3">
    <source>
        <dbReference type="Pfam" id="PF24883"/>
    </source>
</evidence>
<dbReference type="eggNOG" id="ENOG502RJRJ">
    <property type="taxonomic scope" value="Eukaryota"/>
</dbReference>
<evidence type="ECO:0000313" key="5">
    <source>
        <dbReference type="Proteomes" id="UP000002059"/>
    </source>
</evidence>
<dbReference type="HOGENOM" id="CLU_625692_0_0_1"/>
<dbReference type="OrthoDB" id="4172400at2759"/>
<protein>
    <recommendedName>
        <fullName evidence="3">Nephrocystin 3-like N-terminal domain-containing protein</fullName>
    </recommendedName>
</protein>
<evidence type="ECO:0000256" key="2">
    <source>
        <dbReference type="SAM" id="MobiDB-lite"/>
    </source>
</evidence>
<dbReference type="GeneID" id="9093070"/>
<dbReference type="InterPro" id="IPR056884">
    <property type="entry name" value="NPHP3-like_N"/>
</dbReference>